<dbReference type="EMBL" id="QLTK01000019">
    <property type="protein sequence ID" value="RAS23822.1"/>
    <property type="molecule type" value="Genomic_DNA"/>
</dbReference>
<dbReference type="AlphaFoldDB" id="A0A329BPF7"/>
<reference evidence="2 3" key="1">
    <citation type="submission" date="2018-06" db="EMBL/GenBank/DDBJ databases">
        <title>Genomic Encyclopedia of Type Strains, Phase III (KMG-III): the genomes of soil and plant-associated and newly described type strains.</title>
        <authorList>
            <person name="Whitman W."/>
        </authorList>
    </citation>
    <scope>NUCLEOTIDE SEQUENCE [LARGE SCALE GENOMIC DNA]</scope>
    <source>
        <strain evidence="2 3">LMG 23644</strain>
    </source>
</reference>
<gene>
    <name evidence="2" type="ORF">BX591_11966</name>
</gene>
<comment type="caution">
    <text evidence="2">The sequence shown here is derived from an EMBL/GenBank/DDBJ whole genome shotgun (WGS) entry which is preliminary data.</text>
</comment>
<name>A0A329BPF7_9BURK</name>
<feature type="compositionally biased region" description="Polar residues" evidence="1">
    <location>
        <begin position="1"/>
        <end position="12"/>
    </location>
</feature>
<protein>
    <submittedName>
        <fullName evidence="2">Uncharacterized protein DUF938</fullName>
    </submittedName>
</protein>
<dbReference type="Proteomes" id="UP000248918">
    <property type="component" value="Unassembled WGS sequence"/>
</dbReference>
<dbReference type="Gene3D" id="3.40.50.150">
    <property type="entry name" value="Vaccinia Virus protein VP39"/>
    <property type="match status" value="1"/>
</dbReference>
<dbReference type="InterPro" id="IPR010342">
    <property type="entry name" value="DUF938"/>
</dbReference>
<accession>A0A329BPF7</accession>
<sequence length="236" mass="25116">MNLASNAEQNSKLKLALNPEQNPEPTMTDSPLALRQRSPSAERNREPILAVLRDVLPATGRVLEIASGTGQHAICFAGALPGLDWQPSDADAHARASIAAWTAQAGLANVRAPLALDVHQTDWGIDTLDAVVCINMIHISPWSATQALLAGASQRLVDGGVLYLYGPYRRGGAHTASSNEAFDQQLRSRDPSWGVRDMETVVALGDSVGLVAGEPVAMPANNFSLVFRKHADAARV</sequence>
<proteinExistence type="predicted"/>
<feature type="compositionally biased region" description="Polar residues" evidence="1">
    <location>
        <begin position="19"/>
        <end position="29"/>
    </location>
</feature>
<dbReference type="STRING" id="1169143.GCA_000383275_03032"/>
<dbReference type="PANTHER" id="PTHR20974:SF0">
    <property type="entry name" value="UPF0585 PROTEIN CG18661"/>
    <property type="match status" value="1"/>
</dbReference>
<dbReference type="Pfam" id="PF06080">
    <property type="entry name" value="DUF938"/>
    <property type="match status" value="1"/>
</dbReference>
<feature type="region of interest" description="Disordered" evidence="1">
    <location>
        <begin position="1"/>
        <end position="41"/>
    </location>
</feature>
<evidence type="ECO:0000313" key="3">
    <source>
        <dbReference type="Proteomes" id="UP000248918"/>
    </source>
</evidence>
<dbReference type="PANTHER" id="PTHR20974">
    <property type="entry name" value="UPF0585 PROTEIN CG18661"/>
    <property type="match status" value="1"/>
</dbReference>
<evidence type="ECO:0000313" key="2">
    <source>
        <dbReference type="EMBL" id="RAS23822.1"/>
    </source>
</evidence>
<dbReference type="InterPro" id="IPR029063">
    <property type="entry name" value="SAM-dependent_MTases_sf"/>
</dbReference>
<evidence type="ECO:0000256" key="1">
    <source>
        <dbReference type="SAM" id="MobiDB-lite"/>
    </source>
</evidence>
<dbReference type="SUPFAM" id="SSF53335">
    <property type="entry name" value="S-adenosyl-L-methionine-dependent methyltransferases"/>
    <property type="match status" value="1"/>
</dbReference>
<organism evidence="2 3">
    <name type="scientific">Paraburkholderia bryophila</name>
    <dbReference type="NCBI Taxonomy" id="420952"/>
    <lineage>
        <taxon>Bacteria</taxon>
        <taxon>Pseudomonadati</taxon>
        <taxon>Pseudomonadota</taxon>
        <taxon>Betaproteobacteria</taxon>
        <taxon>Burkholderiales</taxon>
        <taxon>Burkholderiaceae</taxon>
        <taxon>Paraburkholderia</taxon>
    </lineage>
</organism>